<name>A0A2W1LMZ4_9BACL</name>
<dbReference type="InterPro" id="IPR019649">
    <property type="entry name" value="DUF2512"/>
</dbReference>
<proteinExistence type="predicted"/>
<keyword evidence="1" id="KW-0472">Membrane</keyword>
<protein>
    <recommendedName>
        <fullName evidence="4">DUF2512 domain-containing protein</fullName>
    </recommendedName>
</protein>
<accession>A0A2W1LMZ4</accession>
<keyword evidence="1" id="KW-1133">Transmembrane helix</keyword>
<dbReference type="EMBL" id="QKRB01000039">
    <property type="protein sequence ID" value="PZD96362.1"/>
    <property type="molecule type" value="Genomic_DNA"/>
</dbReference>
<reference evidence="2 3" key="1">
    <citation type="submission" date="2018-06" db="EMBL/GenBank/DDBJ databases">
        <title>Paenibacillus imtechensis sp. nov.</title>
        <authorList>
            <person name="Pinnaka A.K."/>
            <person name="Singh H."/>
            <person name="Kaur M."/>
        </authorList>
    </citation>
    <scope>NUCLEOTIDE SEQUENCE [LARGE SCALE GENOMIC DNA]</scope>
    <source>
        <strain evidence="2 3">SMB1</strain>
    </source>
</reference>
<keyword evidence="3" id="KW-1185">Reference proteome</keyword>
<keyword evidence="1" id="KW-0812">Transmembrane</keyword>
<dbReference type="Proteomes" id="UP000249522">
    <property type="component" value="Unassembled WGS sequence"/>
</dbReference>
<feature type="transmembrane region" description="Helical" evidence="1">
    <location>
        <begin position="56"/>
        <end position="77"/>
    </location>
</feature>
<comment type="caution">
    <text evidence="2">The sequence shown here is derived from an EMBL/GenBank/DDBJ whole genome shotgun (WGS) entry which is preliminary data.</text>
</comment>
<feature type="transmembrane region" description="Helical" evidence="1">
    <location>
        <begin position="20"/>
        <end position="44"/>
    </location>
</feature>
<evidence type="ECO:0000313" key="3">
    <source>
        <dbReference type="Proteomes" id="UP000249522"/>
    </source>
</evidence>
<organism evidence="2 3">
    <name type="scientific">Paenibacillus sambharensis</name>
    <dbReference type="NCBI Taxonomy" id="1803190"/>
    <lineage>
        <taxon>Bacteria</taxon>
        <taxon>Bacillati</taxon>
        <taxon>Bacillota</taxon>
        <taxon>Bacilli</taxon>
        <taxon>Bacillales</taxon>
        <taxon>Paenibacillaceae</taxon>
        <taxon>Paenibacillus</taxon>
    </lineage>
</organism>
<gene>
    <name evidence="2" type="ORF">DNH61_08215</name>
</gene>
<feature type="transmembrane region" description="Helical" evidence="1">
    <location>
        <begin position="83"/>
        <end position="100"/>
    </location>
</feature>
<dbReference type="RefSeq" id="WP_111146184.1">
    <property type="nucleotide sequence ID" value="NZ_QKRB01000039.1"/>
</dbReference>
<dbReference type="OrthoDB" id="2111682at2"/>
<evidence type="ECO:0000256" key="1">
    <source>
        <dbReference type="SAM" id="Phobius"/>
    </source>
</evidence>
<sequence length="112" mass="12695">MFNFIVKWLLNGIIVAPLLMFYTGISFTSAAVAASILTVIAYLLGDQVLLRATNNIFATVSDFALVVIYLGMLSYFYNWYLSIGELLIISALVAVAEWFYHRYFLRDKAYSV</sequence>
<evidence type="ECO:0008006" key="4">
    <source>
        <dbReference type="Google" id="ProtNLM"/>
    </source>
</evidence>
<dbReference type="AlphaFoldDB" id="A0A2W1LMZ4"/>
<dbReference type="Pfam" id="PF10710">
    <property type="entry name" value="DUF2512"/>
    <property type="match status" value="1"/>
</dbReference>
<evidence type="ECO:0000313" key="2">
    <source>
        <dbReference type="EMBL" id="PZD96362.1"/>
    </source>
</evidence>